<sequence>MKKLIAIIIGSIFLFNFILVPAQSDTSSDFDKAKEEEQKLVLELLNLEVERLKTQKSLEDLAIEIENLTVAIQEKSKEIQMVDKDIEKEKEIIKTWFRFLYMDGTNAILSLLLMSQNSSELLHRLIYIDIVTNYFYNKLENLNKLVNYKREEENRLTSQRLQLIEKQKEQIELLKKIDELSLAKSQMLEEIKKKIANYQKIFAMADNLDKMFPSLDYLLSHLSQFPWDTLEYKDLSFSFFSVSASFTDVDVTKMIRSYSDKLKDVTVSFSRESFEIKDDDSYTLKGNFAIEDNKIKLLINSLNIGDIKIGGQLLQKILYGYDTTITIKIPVEGFKLKKVEAEKGYVKFTLEK</sequence>
<gene>
    <name evidence="2" type="ORF">SAMN04244560_00548</name>
</gene>
<dbReference type="AlphaFoldDB" id="A0A1G7JYA5"/>
<feature type="coiled-coil region" evidence="1">
    <location>
        <begin position="30"/>
        <end position="92"/>
    </location>
</feature>
<keyword evidence="1" id="KW-0175">Coiled coil</keyword>
<dbReference type="RefSeq" id="WP_003868103.1">
    <property type="nucleotide sequence ID" value="NZ_FNBS01000008.1"/>
</dbReference>
<dbReference type="EMBL" id="FNBS01000008">
    <property type="protein sequence ID" value="SDF29832.1"/>
    <property type="molecule type" value="Genomic_DNA"/>
</dbReference>
<evidence type="ECO:0000313" key="2">
    <source>
        <dbReference type="EMBL" id="SDF29832.1"/>
    </source>
</evidence>
<evidence type="ECO:0000313" key="3">
    <source>
        <dbReference type="Proteomes" id="UP000183404"/>
    </source>
</evidence>
<reference evidence="2 3" key="1">
    <citation type="submission" date="2016-10" db="EMBL/GenBank/DDBJ databases">
        <authorList>
            <person name="de Groot N.N."/>
        </authorList>
    </citation>
    <scope>NUCLEOTIDE SEQUENCE [LARGE SCALE GENOMIC DNA]</scope>
    <source>
        <strain evidence="2 3">DSM 569</strain>
    </source>
</reference>
<protein>
    <submittedName>
        <fullName evidence="2">N-terminal domain of peptidoglycan hydrolase CwlO-containing protein</fullName>
    </submittedName>
</protein>
<dbReference type="Gene3D" id="6.10.250.3150">
    <property type="match status" value="1"/>
</dbReference>
<organism evidence="2 3">
    <name type="scientific">Thermoanaerobacter thermohydrosulfuricus</name>
    <name type="common">Clostridium thermohydrosulfuricum</name>
    <dbReference type="NCBI Taxonomy" id="1516"/>
    <lineage>
        <taxon>Bacteria</taxon>
        <taxon>Bacillati</taxon>
        <taxon>Bacillota</taxon>
        <taxon>Clostridia</taxon>
        <taxon>Thermoanaerobacterales</taxon>
        <taxon>Thermoanaerobacteraceae</taxon>
        <taxon>Thermoanaerobacter</taxon>
    </lineage>
</organism>
<evidence type="ECO:0000256" key="1">
    <source>
        <dbReference type="SAM" id="Coils"/>
    </source>
</evidence>
<name>A0A1G7JYA5_THETY</name>
<keyword evidence="2" id="KW-0378">Hydrolase</keyword>
<accession>A0A1G7JYA5</accession>
<dbReference type="GO" id="GO:0016787">
    <property type="term" value="F:hydrolase activity"/>
    <property type="evidence" value="ECO:0007669"/>
    <property type="project" value="UniProtKB-KW"/>
</dbReference>
<dbReference type="Proteomes" id="UP000183404">
    <property type="component" value="Unassembled WGS sequence"/>
</dbReference>
<proteinExistence type="predicted"/>